<evidence type="ECO:0000259" key="6">
    <source>
        <dbReference type="Pfam" id="PF08281"/>
    </source>
</evidence>
<proteinExistence type="inferred from homology"/>
<dbReference type="Gene3D" id="1.10.10.10">
    <property type="entry name" value="Winged helix-like DNA-binding domain superfamily/Winged helix DNA-binding domain"/>
    <property type="match status" value="1"/>
</dbReference>
<dbReference type="InterPro" id="IPR013325">
    <property type="entry name" value="RNA_pol_sigma_r2"/>
</dbReference>
<organism evidence="7 8">
    <name type="scientific">Cohnella yongneupensis</name>
    <dbReference type="NCBI Taxonomy" id="425006"/>
    <lineage>
        <taxon>Bacteria</taxon>
        <taxon>Bacillati</taxon>
        <taxon>Bacillota</taxon>
        <taxon>Bacilli</taxon>
        <taxon>Bacillales</taxon>
        <taxon>Paenibacillaceae</taxon>
        <taxon>Cohnella</taxon>
    </lineage>
</organism>
<comment type="similarity">
    <text evidence="1">Belongs to the sigma-70 factor family. ECF subfamily.</text>
</comment>
<accession>A0ABW0R3D2</accession>
<keyword evidence="8" id="KW-1185">Reference proteome</keyword>
<evidence type="ECO:0000313" key="8">
    <source>
        <dbReference type="Proteomes" id="UP001596108"/>
    </source>
</evidence>
<evidence type="ECO:0000256" key="4">
    <source>
        <dbReference type="ARBA" id="ARBA00023163"/>
    </source>
</evidence>
<dbReference type="InterPro" id="IPR013324">
    <property type="entry name" value="RNA_pol_sigma_r3/r4-like"/>
</dbReference>
<dbReference type="InterPro" id="IPR039425">
    <property type="entry name" value="RNA_pol_sigma-70-like"/>
</dbReference>
<dbReference type="NCBIfam" id="TIGR02937">
    <property type="entry name" value="sigma70-ECF"/>
    <property type="match status" value="1"/>
</dbReference>
<dbReference type="Pfam" id="PF08281">
    <property type="entry name" value="Sigma70_r4_2"/>
    <property type="match status" value="1"/>
</dbReference>
<dbReference type="InterPro" id="IPR013249">
    <property type="entry name" value="RNA_pol_sigma70_r4_t2"/>
</dbReference>
<dbReference type="SUPFAM" id="SSF88659">
    <property type="entry name" value="Sigma3 and sigma4 domains of RNA polymerase sigma factors"/>
    <property type="match status" value="1"/>
</dbReference>
<keyword evidence="4" id="KW-0804">Transcription</keyword>
<evidence type="ECO:0000256" key="2">
    <source>
        <dbReference type="ARBA" id="ARBA00023015"/>
    </source>
</evidence>
<sequence length="180" mass="20995">MDEELHRTIREAINGSKDAFATLVRRFKDHVYRYAYGMLGDPMEAEDASQEAFIKCYYALSRLENEFSFSSWLNRIISNVCVDRLKKRQKEFSSAKGTLGTFEYEDAQDRRRTEHLKITIEDAMTQLSPEHRQVIVLHDVQGYRYEEITELLGIPLGTVKSRLNAARLVLRIEMKKGELQ</sequence>
<dbReference type="PANTHER" id="PTHR43133:SF25">
    <property type="entry name" value="RNA POLYMERASE SIGMA FACTOR RFAY-RELATED"/>
    <property type="match status" value="1"/>
</dbReference>
<protein>
    <submittedName>
        <fullName evidence="7">RNA polymerase sigma factor</fullName>
    </submittedName>
</protein>
<dbReference type="RefSeq" id="WP_378112216.1">
    <property type="nucleotide sequence ID" value="NZ_JBHSNC010000038.1"/>
</dbReference>
<dbReference type="InterPro" id="IPR014284">
    <property type="entry name" value="RNA_pol_sigma-70_dom"/>
</dbReference>
<keyword evidence="3" id="KW-0731">Sigma factor</keyword>
<dbReference type="Pfam" id="PF04542">
    <property type="entry name" value="Sigma70_r2"/>
    <property type="match status" value="1"/>
</dbReference>
<dbReference type="InterPro" id="IPR036388">
    <property type="entry name" value="WH-like_DNA-bd_sf"/>
</dbReference>
<dbReference type="CDD" id="cd06171">
    <property type="entry name" value="Sigma70_r4"/>
    <property type="match status" value="1"/>
</dbReference>
<dbReference type="EMBL" id="JBHSNC010000038">
    <property type="protein sequence ID" value="MFC5530277.1"/>
    <property type="molecule type" value="Genomic_DNA"/>
</dbReference>
<name>A0ABW0R3D2_9BACL</name>
<dbReference type="SUPFAM" id="SSF88946">
    <property type="entry name" value="Sigma2 domain of RNA polymerase sigma factors"/>
    <property type="match status" value="1"/>
</dbReference>
<evidence type="ECO:0000259" key="5">
    <source>
        <dbReference type="Pfam" id="PF04542"/>
    </source>
</evidence>
<keyword evidence="2" id="KW-0805">Transcription regulation</keyword>
<gene>
    <name evidence="7" type="ORF">ACFPQ4_12640</name>
</gene>
<evidence type="ECO:0000256" key="3">
    <source>
        <dbReference type="ARBA" id="ARBA00023082"/>
    </source>
</evidence>
<comment type="caution">
    <text evidence="7">The sequence shown here is derived from an EMBL/GenBank/DDBJ whole genome shotgun (WGS) entry which is preliminary data.</text>
</comment>
<feature type="domain" description="RNA polymerase sigma-70 region 2" evidence="5">
    <location>
        <begin position="23"/>
        <end position="90"/>
    </location>
</feature>
<evidence type="ECO:0000256" key="1">
    <source>
        <dbReference type="ARBA" id="ARBA00010641"/>
    </source>
</evidence>
<evidence type="ECO:0000313" key="7">
    <source>
        <dbReference type="EMBL" id="MFC5530277.1"/>
    </source>
</evidence>
<feature type="domain" description="RNA polymerase sigma factor 70 region 4 type 2" evidence="6">
    <location>
        <begin position="120"/>
        <end position="167"/>
    </location>
</feature>
<reference evidence="8" key="1">
    <citation type="journal article" date="2019" name="Int. J. Syst. Evol. Microbiol.">
        <title>The Global Catalogue of Microorganisms (GCM) 10K type strain sequencing project: providing services to taxonomists for standard genome sequencing and annotation.</title>
        <authorList>
            <consortium name="The Broad Institute Genomics Platform"/>
            <consortium name="The Broad Institute Genome Sequencing Center for Infectious Disease"/>
            <person name="Wu L."/>
            <person name="Ma J."/>
        </authorList>
    </citation>
    <scope>NUCLEOTIDE SEQUENCE [LARGE SCALE GENOMIC DNA]</scope>
    <source>
        <strain evidence="8">CGMCC 1.18578</strain>
    </source>
</reference>
<dbReference type="Proteomes" id="UP001596108">
    <property type="component" value="Unassembled WGS sequence"/>
</dbReference>
<dbReference type="PANTHER" id="PTHR43133">
    <property type="entry name" value="RNA POLYMERASE ECF-TYPE SIGMA FACTO"/>
    <property type="match status" value="1"/>
</dbReference>
<dbReference type="Gene3D" id="1.10.1740.10">
    <property type="match status" value="1"/>
</dbReference>
<dbReference type="InterPro" id="IPR007627">
    <property type="entry name" value="RNA_pol_sigma70_r2"/>
</dbReference>